<evidence type="ECO:0000256" key="3">
    <source>
        <dbReference type="ARBA" id="ARBA00022989"/>
    </source>
</evidence>
<feature type="transmembrane region" description="Helical" evidence="5">
    <location>
        <begin position="129"/>
        <end position="148"/>
    </location>
</feature>
<dbReference type="PROSITE" id="PS01130">
    <property type="entry name" value="SLC26A"/>
    <property type="match status" value="1"/>
</dbReference>
<dbReference type="OrthoDB" id="288203at2759"/>
<evidence type="ECO:0000256" key="1">
    <source>
        <dbReference type="ARBA" id="ARBA00004141"/>
    </source>
</evidence>
<comment type="subcellular location">
    <subcellularLocation>
        <location evidence="1">Membrane</location>
        <topology evidence="1">Multi-pass membrane protein</topology>
    </subcellularLocation>
</comment>
<comment type="caution">
    <text evidence="7">The sequence shown here is derived from an EMBL/GenBank/DDBJ whole genome shotgun (WGS) entry which is preliminary data.</text>
</comment>
<reference evidence="7 8" key="1">
    <citation type="journal article" date="2013" name="BMC Genomics">
        <title>The miniature genome of a carnivorous plant Genlisea aurea contains a low number of genes and short non-coding sequences.</title>
        <authorList>
            <person name="Leushkin E.V."/>
            <person name="Sutormin R.A."/>
            <person name="Nabieva E.R."/>
            <person name="Penin A.A."/>
            <person name="Kondrashov A.S."/>
            <person name="Logacheva M.D."/>
        </authorList>
    </citation>
    <scope>NUCLEOTIDE SEQUENCE [LARGE SCALE GENOMIC DNA]</scope>
</reference>
<accession>S8CQ53</accession>
<gene>
    <name evidence="7" type="ORF">M569_07800</name>
</gene>
<keyword evidence="2 5" id="KW-0812">Transmembrane</keyword>
<evidence type="ECO:0000256" key="2">
    <source>
        <dbReference type="ARBA" id="ARBA00022692"/>
    </source>
</evidence>
<evidence type="ECO:0000259" key="6">
    <source>
        <dbReference type="Pfam" id="PF00916"/>
    </source>
</evidence>
<feature type="transmembrane region" description="Helical" evidence="5">
    <location>
        <begin position="104"/>
        <end position="122"/>
    </location>
</feature>
<feature type="non-terminal residue" evidence="7">
    <location>
        <position position="1"/>
    </location>
</feature>
<sequence>ASPSAGDLSSYASTARPVKIIQLQHPTISASSCSSSSSSFFDKWLANMKRMSKVEWIQLFVPCYRWIRTYRWREYLQPDLMAGATVGVMLVPQSMSYAKLAGLHPIYGLYSGFVPIFVYAIFGSSRQLAIGPVALTSLLVSNALGGIVDSSEQLYTDLAILLALMVGVFECIMGLLRLGWLIRFIS</sequence>
<feature type="domain" description="SLC26A/SulP transporter" evidence="6">
    <location>
        <begin position="76"/>
        <end position="186"/>
    </location>
</feature>
<protein>
    <recommendedName>
        <fullName evidence="6">SLC26A/SulP transporter domain-containing protein</fullName>
    </recommendedName>
</protein>
<feature type="transmembrane region" description="Helical" evidence="5">
    <location>
        <begin position="154"/>
        <end position="176"/>
    </location>
</feature>
<keyword evidence="3 5" id="KW-1133">Transmembrane helix</keyword>
<evidence type="ECO:0000313" key="8">
    <source>
        <dbReference type="Proteomes" id="UP000015453"/>
    </source>
</evidence>
<keyword evidence="8" id="KW-1185">Reference proteome</keyword>
<dbReference type="InterPro" id="IPR011547">
    <property type="entry name" value="SLC26A/SulP_dom"/>
</dbReference>
<dbReference type="Proteomes" id="UP000015453">
    <property type="component" value="Unassembled WGS sequence"/>
</dbReference>
<dbReference type="GO" id="GO:0008271">
    <property type="term" value="F:secondary active sulfate transmembrane transporter activity"/>
    <property type="evidence" value="ECO:0007669"/>
    <property type="project" value="InterPro"/>
</dbReference>
<dbReference type="InterPro" id="IPR001902">
    <property type="entry name" value="SLC26A/SulP_fam"/>
</dbReference>
<dbReference type="GO" id="GO:0016020">
    <property type="term" value="C:membrane"/>
    <property type="evidence" value="ECO:0007669"/>
    <property type="project" value="UniProtKB-SubCell"/>
</dbReference>
<dbReference type="PANTHER" id="PTHR11814">
    <property type="entry name" value="SULFATE TRANSPORTER"/>
    <property type="match status" value="1"/>
</dbReference>
<evidence type="ECO:0000256" key="4">
    <source>
        <dbReference type="ARBA" id="ARBA00023136"/>
    </source>
</evidence>
<dbReference type="Pfam" id="PF00916">
    <property type="entry name" value="Sulfate_transp"/>
    <property type="match status" value="1"/>
</dbReference>
<organism evidence="7 8">
    <name type="scientific">Genlisea aurea</name>
    <dbReference type="NCBI Taxonomy" id="192259"/>
    <lineage>
        <taxon>Eukaryota</taxon>
        <taxon>Viridiplantae</taxon>
        <taxon>Streptophyta</taxon>
        <taxon>Embryophyta</taxon>
        <taxon>Tracheophyta</taxon>
        <taxon>Spermatophyta</taxon>
        <taxon>Magnoliopsida</taxon>
        <taxon>eudicotyledons</taxon>
        <taxon>Gunneridae</taxon>
        <taxon>Pentapetalae</taxon>
        <taxon>asterids</taxon>
        <taxon>lamiids</taxon>
        <taxon>Lamiales</taxon>
        <taxon>Lentibulariaceae</taxon>
        <taxon>Genlisea</taxon>
    </lineage>
</organism>
<feature type="non-terminal residue" evidence="7">
    <location>
        <position position="186"/>
    </location>
</feature>
<proteinExistence type="predicted"/>
<evidence type="ECO:0000256" key="5">
    <source>
        <dbReference type="SAM" id="Phobius"/>
    </source>
</evidence>
<keyword evidence="4 5" id="KW-0472">Membrane</keyword>
<evidence type="ECO:0000313" key="7">
    <source>
        <dbReference type="EMBL" id="EPS66976.1"/>
    </source>
</evidence>
<dbReference type="InterPro" id="IPR018045">
    <property type="entry name" value="S04_transporter_CS"/>
</dbReference>
<dbReference type="EMBL" id="AUSU01003372">
    <property type="protein sequence ID" value="EPS66976.1"/>
    <property type="molecule type" value="Genomic_DNA"/>
</dbReference>
<dbReference type="AlphaFoldDB" id="S8CQ53"/>
<name>S8CQ53_9LAMI</name>